<organism evidence="2 3">
    <name type="scientific">Parvularcula lutaonensis</name>
    <dbReference type="NCBI Taxonomy" id="491923"/>
    <lineage>
        <taxon>Bacteria</taxon>
        <taxon>Pseudomonadati</taxon>
        <taxon>Pseudomonadota</taxon>
        <taxon>Alphaproteobacteria</taxon>
        <taxon>Parvularculales</taxon>
        <taxon>Parvularculaceae</taxon>
        <taxon>Parvularcula</taxon>
    </lineage>
</organism>
<dbReference type="EMBL" id="JBHRVA010000003">
    <property type="protein sequence ID" value="MFC3303651.1"/>
    <property type="molecule type" value="Genomic_DNA"/>
</dbReference>
<dbReference type="Proteomes" id="UP001595607">
    <property type="component" value="Unassembled WGS sequence"/>
</dbReference>
<accession>A0ABV7MHC1</accession>
<sequence length="564" mass="64272">MSTEDRLKGDFRVFAYVIWKRLNLPKPTDIQYDICHFLQNGPRNIAIQAFRGVGKSFLTAAFVLWLLWKDPQLKILIVSANKARADSFSTFLMQLINDVPILRHLRPRHDQRQSKIEFDVGPATPDQSPSVKSAGITGQITGSRADIIIADDVEVPGNSATADMREKLQERIKEFSAIIKPLPTTRIIYLGTPQTEDSIYNNLSREVFTTRIWPARIPSEKTAEAYNGDLAPIIVEMMKTLPEGSPVDPVRFDSEDLRIREADYGKAGFALQFMLSTRLTDEERFPLKVKDLVIMDTQIDKAPINVNWLPDPKFIVKGLPELAMAGDRMFHFAGASSEQKPYEEKIMAIDPSGRGADETGYAVIGMLSGFIHVRKCGGFQGGYDTETLTKLIQIAMKEKVQKIIIEPNFGAGMFTELLKGVAQGTYSVDIEETPYSQTQKERRIIDVIEPVMARHRLVVDPQVIEDDWQSVQKYEPERRVSKTLIHQMTRICYEKGALKHDDRLDALALAIAYFVDRMDRNVEQEVVREQQKRRDAEIDKLMRHVGQLKGKSRGKHWKRSRNRR</sequence>
<comment type="caution">
    <text evidence="2">The sequence shown here is derived from an EMBL/GenBank/DDBJ whole genome shotgun (WGS) entry which is preliminary data.</text>
</comment>
<evidence type="ECO:0000313" key="2">
    <source>
        <dbReference type="EMBL" id="MFC3303651.1"/>
    </source>
</evidence>
<evidence type="ECO:0000313" key="3">
    <source>
        <dbReference type="Proteomes" id="UP001595607"/>
    </source>
</evidence>
<feature type="domain" description="Terminase large subunit ribonuclease H-like" evidence="1">
    <location>
        <begin position="349"/>
        <end position="457"/>
    </location>
</feature>
<dbReference type="InterPro" id="IPR044271">
    <property type="entry name" value="Terminase_large_su_gp19"/>
</dbReference>
<evidence type="ECO:0000259" key="1">
    <source>
        <dbReference type="Pfam" id="PF22530"/>
    </source>
</evidence>
<dbReference type="HAMAP" id="MF_04147">
    <property type="entry name" value="TERL_T7"/>
    <property type="match status" value="1"/>
</dbReference>
<dbReference type="InterPro" id="IPR054762">
    <property type="entry name" value="Gp19_RNaseH-like"/>
</dbReference>
<dbReference type="RefSeq" id="WP_189576397.1">
    <property type="nucleotide sequence ID" value="NZ_BMXU01000002.1"/>
</dbReference>
<dbReference type="SUPFAM" id="SSF52540">
    <property type="entry name" value="P-loop containing nucleoside triphosphate hydrolases"/>
    <property type="match status" value="1"/>
</dbReference>
<dbReference type="Gene3D" id="3.40.50.300">
    <property type="entry name" value="P-loop containing nucleotide triphosphate hydrolases"/>
    <property type="match status" value="1"/>
</dbReference>
<dbReference type="NCBIfam" id="NF033889">
    <property type="entry name" value="termin_lrg_T7"/>
    <property type="match status" value="1"/>
</dbReference>
<dbReference type="InterPro" id="IPR027417">
    <property type="entry name" value="P-loop_NTPase"/>
</dbReference>
<protein>
    <submittedName>
        <fullName evidence="2">Phage terminase large subunit</fullName>
    </submittedName>
</protein>
<dbReference type="Gene3D" id="3.30.420.240">
    <property type="match status" value="1"/>
</dbReference>
<dbReference type="Pfam" id="PF22530">
    <property type="entry name" value="Terminase-T7_RNaseH-like"/>
    <property type="match status" value="1"/>
</dbReference>
<dbReference type="InterPro" id="IPR047987">
    <property type="entry name" value="Gp19-like_virus"/>
</dbReference>
<gene>
    <name evidence="2" type="primary">terL</name>
    <name evidence="2" type="ORF">ACFONP_13030</name>
</gene>
<name>A0ABV7MHC1_9PROT</name>
<proteinExistence type="inferred from homology"/>
<dbReference type="Pfam" id="PF03237">
    <property type="entry name" value="Terminase_6N"/>
    <property type="match status" value="1"/>
</dbReference>
<keyword evidence="3" id="KW-1185">Reference proteome</keyword>
<reference evidence="3" key="1">
    <citation type="journal article" date="2019" name="Int. J. Syst. Evol. Microbiol.">
        <title>The Global Catalogue of Microorganisms (GCM) 10K type strain sequencing project: providing services to taxonomists for standard genome sequencing and annotation.</title>
        <authorList>
            <consortium name="The Broad Institute Genomics Platform"/>
            <consortium name="The Broad Institute Genome Sequencing Center for Infectious Disease"/>
            <person name="Wu L."/>
            <person name="Ma J."/>
        </authorList>
    </citation>
    <scope>NUCLEOTIDE SEQUENCE [LARGE SCALE GENOMIC DNA]</scope>
    <source>
        <strain evidence="3">KCTC 22245</strain>
    </source>
</reference>